<evidence type="ECO:0000256" key="4">
    <source>
        <dbReference type="ARBA" id="ARBA00022946"/>
    </source>
</evidence>
<dbReference type="NCBIfam" id="TIGR02396">
    <property type="entry name" value="diverge_rpsU"/>
    <property type="match status" value="1"/>
</dbReference>
<reference evidence="8" key="1">
    <citation type="submission" date="2021-04" db="EMBL/GenBank/DDBJ databases">
        <authorList>
            <person name="Zhang D.-C."/>
        </authorList>
    </citation>
    <scope>NUCLEOTIDE SEQUENCE</scope>
    <source>
        <strain evidence="8">CGMCC 1.15697</strain>
    </source>
</reference>
<evidence type="ECO:0000259" key="7">
    <source>
        <dbReference type="Pfam" id="PF08511"/>
    </source>
</evidence>
<dbReference type="InterPro" id="IPR013718">
    <property type="entry name" value="COQ9_C"/>
</dbReference>
<dbReference type="Pfam" id="PF08511">
    <property type="entry name" value="COQ9"/>
    <property type="match status" value="1"/>
</dbReference>
<evidence type="ECO:0000256" key="1">
    <source>
        <dbReference type="ARBA" id="ARBA00004749"/>
    </source>
</evidence>
<dbReference type="GO" id="GO:0006744">
    <property type="term" value="P:ubiquinone biosynthetic process"/>
    <property type="evidence" value="ECO:0007669"/>
    <property type="project" value="UniProtKB-KW"/>
</dbReference>
<dbReference type="Gene3D" id="1.10.357.10">
    <property type="entry name" value="Tetracycline Repressor, domain 2"/>
    <property type="match status" value="1"/>
</dbReference>
<comment type="caution">
    <text evidence="8">The sequence shown here is derived from an EMBL/GenBank/DDBJ whole genome shotgun (WGS) entry which is preliminary data.</text>
</comment>
<evidence type="ECO:0000313" key="9">
    <source>
        <dbReference type="Proteomes" id="UP000672602"/>
    </source>
</evidence>
<comment type="function">
    <text evidence="6">Membrane-associated protein that warps the membrane surface to access and bind aromatic isoprenes with high specificity, including ubiquinone (CoQ) isoprene intermediates and presents them directly to COQ7, therefore facilitating the COQ7-mediated hydroxylase step. Participates in the biosynthesis of coenzyme Q, also named ubiquinone, an essential lipid-soluble electron transporter for aerobic cellular respiration.</text>
</comment>
<dbReference type="EMBL" id="JAGMWN010000003">
    <property type="protein sequence ID" value="MBP5857043.1"/>
    <property type="molecule type" value="Genomic_DNA"/>
</dbReference>
<evidence type="ECO:0000256" key="6">
    <source>
        <dbReference type="ARBA" id="ARBA00058104"/>
    </source>
</evidence>
<comment type="pathway">
    <text evidence="1">Cofactor biosynthesis; ubiquinone biosynthesis.</text>
</comment>
<dbReference type="Proteomes" id="UP000672602">
    <property type="component" value="Unassembled WGS sequence"/>
</dbReference>
<name>A0A8J7SLU4_9PROT</name>
<evidence type="ECO:0000313" key="8">
    <source>
        <dbReference type="EMBL" id="MBP5857043.1"/>
    </source>
</evidence>
<dbReference type="PANTHER" id="PTHR21427">
    <property type="entry name" value="UBIQUINONE BIOSYNTHESIS PROTEIN COQ9, MITOCHONDRIAL"/>
    <property type="match status" value="1"/>
</dbReference>
<gene>
    <name evidence="8" type="ORF">KAJ83_08485</name>
</gene>
<organism evidence="8 9">
    <name type="scientific">Marivibrio halodurans</name>
    <dbReference type="NCBI Taxonomy" id="2039722"/>
    <lineage>
        <taxon>Bacteria</taxon>
        <taxon>Pseudomonadati</taxon>
        <taxon>Pseudomonadota</taxon>
        <taxon>Alphaproteobacteria</taxon>
        <taxon>Rhodospirillales</taxon>
        <taxon>Rhodospirillaceae</taxon>
        <taxon>Marivibrio</taxon>
    </lineage>
</organism>
<keyword evidence="5" id="KW-0446">Lipid-binding</keyword>
<dbReference type="PANTHER" id="PTHR21427:SF19">
    <property type="entry name" value="UBIQUINONE BIOSYNTHESIS PROTEIN COQ9, MITOCHONDRIAL"/>
    <property type="match status" value="1"/>
</dbReference>
<keyword evidence="4" id="KW-0809">Transit peptide</keyword>
<evidence type="ECO:0000256" key="3">
    <source>
        <dbReference type="ARBA" id="ARBA00022688"/>
    </source>
</evidence>
<proteinExistence type="inferred from homology"/>
<keyword evidence="3" id="KW-0831">Ubiquinone biosynthesis</keyword>
<evidence type="ECO:0000256" key="2">
    <source>
        <dbReference type="ARBA" id="ARBA00010766"/>
    </source>
</evidence>
<dbReference type="InterPro" id="IPR012762">
    <property type="entry name" value="Ubiq_biosynth_COQ9"/>
</dbReference>
<dbReference type="RefSeq" id="WP_210681608.1">
    <property type="nucleotide sequence ID" value="NZ_JAGMWN010000003.1"/>
</dbReference>
<dbReference type="AlphaFoldDB" id="A0A8J7SLU4"/>
<protein>
    <submittedName>
        <fullName evidence="8">COQ9 family protein</fullName>
    </submittedName>
</protein>
<sequence>MPPSTEEEAAMDAGMDMDIDAARDRLVAAVLTHVPFDGWGNAALDRAAADCDMAAETARALFPGGARDLINWHSRWADRRMMAQLDADGLEEMRIRDRIAHAVMTRFEQNAGDREAVRSALSFLALPRNAALAAELLYRTVDDIWFACGDRSTDWNFYSKRGLLAGVYSSTLIVWLDDRSEGFEETRGFLDRRIGNVMAIPKITKRARKVGAVATFVPRRLKAFRTFWPARATRG</sequence>
<comment type="similarity">
    <text evidence="2">Belongs to the COQ9 family.</text>
</comment>
<dbReference type="GO" id="GO:0008289">
    <property type="term" value="F:lipid binding"/>
    <property type="evidence" value="ECO:0007669"/>
    <property type="project" value="UniProtKB-KW"/>
</dbReference>
<keyword evidence="9" id="KW-1185">Reference proteome</keyword>
<evidence type="ECO:0000256" key="5">
    <source>
        <dbReference type="ARBA" id="ARBA00023121"/>
    </source>
</evidence>
<feature type="domain" description="COQ9 C-terminal" evidence="7">
    <location>
        <begin position="131"/>
        <end position="200"/>
    </location>
</feature>
<accession>A0A8J7SLU4</accession>